<dbReference type="EMBL" id="JXTC01000002">
    <property type="protein sequence ID" value="POO03511.1"/>
    <property type="molecule type" value="Genomic_DNA"/>
</dbReference>
<gene>
    <name evidence="4" type="ORF">TorRG33x02_007160</name>
</gene>
<comment type="caution">
    <text evidence="4">The sequence shown here is derived from an EMBL/GenBank/DDBJ whole genome shotgun (WGS) entry which is preliminary data.</text>
</comment>
<dbReference type="PROSITE" id="PS50089">
    <property type="entry name" value="ZF_RING_2"/>
    <property type="match status" value="1"/>
</dbReference>
<feature type="region of interest" description="Disordered" evidence="2">
    <location>
        <begin position="36"/>
        <end position="181"/>
    </location>
</feature>
<dbReference type="PANTHER" id="PTHR31150">
    <property type="entry name" value="EXPRESSED PROTEIN"/>
    <property type="match status" value="1"/>
</dbReference>
<name>A0A2P5G0F6_TREOI</name>
<dbReference type="STRING" id="63057.A0A2P5G0F6"/>
<dbReference type="SUPFAM" id="SSF57850">
    <property type="entry name" value="RING/U-box"/>
    <property type="match status" value="1"/>
</dbReference>
<keyword evidence="1" id="KW-0479">Metal-binding</keyword>
<dbReference type="PANTHER" id="PTHR31150:SF23">
    <property type="entry name" value="MANDELONITRILE LYASE-RELATED"/>
    <property type="match status" value="1"/>
</dbReference>
<keyword evidence="5" id="KW-1185">Reference proteome</keyword>
<feature type="domain" description="RING-type" evidence="3">
    <location>
        <begin position="234"/>
        <end position="292"/>
    </location>
</feature>
<feature type="compositionally biased region" description="Polar residues" evidence="2">
    <location>
        <begin position="60"/>
        <end position="86"/>
    </location>
</feature>
<evidence type="ECO:0000256" key="1">
    <source>
        <dbReference type="PROSITE-ProRule" id="PRU00175"/>
    </source>
</evidence>
<evidence type="ECO:0000313" key="5">
    <source>
        <dbReference type="Proteomes" id="UP000237000"/>
    </source>
</evidence>
<dbReference type="InterPro" id="IPR013083">
    <property type="entry name" value="Znf_RING/FYVE/PHD"/>
</dbReference>
<protein>
    <submittedName>
        <fullName evidence="4">43kDa postsynaptic protein</fullName>
    </submittedName>
</protein>
<dbReference type="InParanoid" id="A0A2P5G0F6"/>
<feature type="compositionally biased region" description="Low complexity" evidence="2">
    <location>
        <begin position="127"/>
        <end position="136"/>
    </location>
</feature>
<dbReference type="OrthoDB" id="416496at2759"/>
<dbReference type="AlphaFoldDB" id="A0A2P5G0F6"/>
<evidence type="ECO:0000313" key="4">
    <source>
        <dbReference type="EMBL" id="POO03511.1"/>
    </source>
</evidence>
<accession>A0A2P5G0F6</accession>
<dbReference type="Gene3D" id="3.30.40.10">
    <property type="entry name" value="Zinc/RING finger domain, C3HC4 (zinc finger)"/>
    <property type="match status" value="1"/>
</dbReference>
<dbReference type="InterPro" id="IPR001841">
    <property type="entry name" value="Znf_RING"/>
</dbReference>
<feature type="region of interest" description="Disordered" evidence="2">
    <location>
        <begin position="1"/>
        <end position="20"/>
    </location>
</feature>
<evidence type="ECO:0000256" key="2">
    <source>
        <dbReference type="SAM" id="MobiDB-lite"/>
    </source>
</evidence>
<reference evidence="5" key="1">
    <citation type="submission" date="2016-06" db="EMBL/GenBank/DDBJ databases">
        <title>Parallel loss of symbiosis genes in relatives of nitrogen-fixing non-legume Parasponia.</title>
        <authorList>
            <person name="Van Velzen R."/>
            <person name="Holmer R."/>
            <person name="Bu F."/>
            <person name="Rutten L."/>
            <person name="Van Zeijl A."/>
            <person name="Liu W."/>
            <person name="Santuari L."/>
            <person name="Cao Q."/>
            <person name="Sharma T."/>
            <person name="Shen D."/>
            <person name="Roswanjaya Y."/>
            <person name="Wardhani T."/>
            <person name="Kalhor M.S."/>
            <person name="Jansen J."/>
            <person name="Van den Hoogen J."/>
            <person name="Gungor B."/>
            <person name="Hartog M."/>
            <person name="Hontelez J."/>
            <person name="Verver J."/>
            <person name="Yang W.-C."/>
            <person name="Schijlen E."/>
            <person name="Repin R."/>
            <person name="Schilthuizen M."/>
            <person name="Schranz E."/>
            <person name="Heidstra R."/>
            <person name="Miyata K."/>
            <person name="Fedorova E."/>
            <person name="Kohlen W."/>
            <person name="Bisseling T."/>
            <person name="Smit S."/>
            <person name="Geurts R."/>
        </authorList>
    </citation>
    <scope>NUCLEOTIDE SEQUENCE [LARGE SCALE GENOMIC DNA]</scope>
    <source>
        <strain evidence="5">cv. RG33-2</strain>
    </source>
</reference>
<feature type="compositionally biased region" description="Polar residues" evidence="2">
    <location>
        <begin position="379"/>
        <end position="402"/>
    </location>
</feature>
<evidence type="ECO:0000259" key="3">
    <source>
        <dbReference type="PROSITE" id="PS50089"/>
    </source>
</evidence>
<dbReference type="Proteomes" id="UP000237000">
    <property type="component" value="Unassembled WGS sequence"/>
</dbReference>
<keyword evidence="1" id="KW-0863">Zinc-finger</keyword>
<proteinExistence type="predicted"/>
<keyword evidence="1" id="KW-0862">Zinc</keyword>
<dbReference type="FunCoup" id="A0A2P5G0F6">
    <property type="interactions" value="1023"/>
</dbReference>
<sequence>MGPHQPYWQTNTSFSPPPARWDFQFQSEGLQYDSHDGIQLYGSSTSSNSKESRSWFRGSQLYNHPSTSDGAGMFLSSSSDLSQGPQWTPPAIQEIRVDDFESAARRGMALGPSTFRPTMEGTSENPDSGGSTSFRSDSSESEPKSRSSSHRTFSSRRSFMSKPIHPLSFPRQTPPGEVSDFTVAGLPEFDAATQRGDAQSWSSASSSIDFADVSETFESEICNRPCNLSDGVRCGLCERFLSQRSPWSSRRIVRSGDMPVTGVLSCCHVFHAECLEQTTPKARKNDPPCPLCLRSEEENCPEQRSYSRSRTVLPRLRPSSEDGPSRPWGCVQVGDCVEGALHVPPRNSMLLLNRNRVKKNLSLKGNSGKEFPGKLRKSGSYSSQQFSVRSIDQGAVGSSKSKVTAGPSMKN</sequence>
<feature type="compositionally biased region" description="Basic and acidic residues" evidence="2">
    <location>
        <begin position="95"/>
        <end position="104"/>
    </location>
</feature>
<feature type="region of interest" description="Disordered" evidence="2">
    <location>
        <begin position="361"/>
        <end position="411"/>
    </location>
</feature>
<feature type="region of interest" description="Disordered" evidence="2">
    <location>
        <begin position="303"/>
        <end position="325"/>
    </location>
</feature>
<feature type="compositionally biased region" description="Low complexity" evidence="2">
    <location>
        <begin position="150"/>
        <end position="161"/>
    </location>
</feature>
<organism evidence="4 5">
    <name type="scientific">Trema orientale</name>
    <name type="common">Charcoal tree</name>
    <name type="synonym">Celtis orientalis</name>
    <dbReference type="NCBI Taxonomy" id="63057"/>
    <lineage>
        <taxon>Eukaryota</taxon>
        <taxon>Viridiplantae</taxon>
        <taxon>Streptophyta</taxon>
        <taxon>Embryophyta</taxon>
        <taxon>Tracheophyta</taxon>
        <taxon>Spermatophyta</taxon>
        <taxon>Magnoliopsida</taxon>
        <taxon>eudicotyledons</taxon>
        <taxon>Gunneridae</taxon>
        <taxon>Pentapetalae</taxon>
        <taxon>rosids</taxon>
        <taxon>fabids</taxon>
        <taxon>Rosales</taxon>
        <taxon>Cannabaceae</taxon>
        <taxon>Trema</taxon>
    </lineage>
</organism>
<dbReference type="GO" id="GO:0008270">
    <property type="term" value="F:zinc ion binding"/>
    <property type="evidence" value="ECO:0007669"/>
    <property type="project" value="UniProtKB-KW"/>
</dbReference>